<sequence>MVGVLAWLVIVTVVEGLCVGALLGVWDGTVCMLLLLLLWWCVGLSRVAMLALLSGFVLVVVGVGVV</sequence>
<keyword evidence="1" id="KW-1133">Transmembrane helix</keyword>
<keyword evidence="1" id="KW-0472">Membrane</keyword>
<keyword evidence="3" id="KW-1185">Reference proteome</keyword>
<name>A0A0K2H3X5_9CORY</name>
<dbReference type="PATRIC" id="fig|1408189.4.peg.2450"/>
<organism evidence="2 3">
    <name type="scientific">Corynebacterium lactis RW2-5</name>
    <dbReference type="NCBI Taxonomy" id="1408189"/>
    <lineage>
        <taxon>Bacteria</taxon>
        <taxon>Bacillati</taxon>
        <taxon>Actinomycetota</taxon>
        <taxon>Actinomycetes</taxon>
        <taxon>Mycobacteriales</taxon>
        <taxon>Corynebacteriaceae</taxon>
        <taxon>Corynebacterium</taxon>
    </lineage>
</organism>
<evidence type="ECO:0000313" key="2">
    <source>
        <dbReference type="EMBL" id="ALA68737.1"/>
    </source>
</evidence>
<feature type="transmembrane region" description="Helical" evidence="1">
    <location>
        <begin position="6"/>
        <end position="26"/>
    </location>
</feature>
<reference evidence="2 3" key="1">
    <citation type="submission" date="2013-10" db="EMBL/GenBank/DDBJ databases">
        <title>Complete genome sequence of Corynebacterium lactis DSM 45799(T), isolated from raw cow milk.</title>
        <authorList>
            <person name="Ruckert C."/>
            <person name="Albersmeier A."/>
            <person name="Lipski A."/>
            <person name="Kalinowski J."/>
        </authorList>
    </citation>
    <scope>NUCLEOTIDE SEQUENCE [LARGE SCALE GENOMIC DNA]</scope>
    <source>
        <strain evidence="2 3">RW2-5</strain>
    </source>
</reference>
<evidence type="ECO:0000313" key="3">
    <source>
        <dbReference type="Proteomes" id="UP000058446"/>
    </source>
</evidence>
<evidence type="ECO:0000256" key="1">
    <source>
        <dbReference type="SAM" id="Phobius"/>
    </source>
</evidence>
<proteinExistence type="predicted"/>
<accession>A0A0K2H3X5</accession>
<gene>
    <name evidence="2" type="ORF">CLAC_12155</name>
</gene>
<protein>
    <submittedName>
        <fullName evidence="2">Uncharacterized protein</fullName>
    </submittedName>
</protein>
<feature type="transmembrane region" description="Helical" evidence="1">
    <location>
        <begin position="33"/>
        <end position="63"/>
    </location>
</feature>
<dbReference type="Proteomes" id="UP000058446">
    <property type="component" value="Chromosome"/>
</dbReference>
<dbReference type="KEGG" id="clw:CLAC_12155"/>
<keyword evidence="1" id="KW-0812">Transmembrane</keyword>
<dbReference type="EMBL" id="CP006841">
    <property type="protein sequence ID" value="ALA68737.1"/>
    <property type="molecule type" value="Genomic_DNA"/>
</dbReference>
<dbReference type="AlphaFoldDB" id="A0A0K2H3X5"/>